<evidence type="ECO:0000256" key="1">
    <source>
        <dbReference type="ARBA" id="ARBA00008511"/>
    </source>
</evidence>
<keyword evidence="5" id="KW-1185">Reference proteome</keyword>
<protein>
    <submittedName>
        <fullName evidence="4">Protein pih1d3</fullName>
    </submittedName>
</protein>
<feature type="region of interest" description="Disordered" evidence="2">
    <location>
        <begin position="1"/>
        <end position="62"/>
    </location>
</feature>
<dbReference type="GO" id="GO:0051087">
    <property type="term" value="F:protein-folding chaperone binding"/>
    <property type="evidence" value="ECO:0007669"/>
    <property type="project" value="InterPro"/>
</dbReference>
<accession>A0AAD5XS19</accession>
<dbReference type="EMBL" id="JADGJQ010000031">
    <property type="protein sequence ID" value="KAJ3177723.1"/>
    <property type="molecule type" value="Genomic_DNA"/>
</dbReference>
<comment type="similarity">
    <text evidence="1">Belongs to the PIH1 family.</text>
</comment>
<dbReference type="GO" id="GO:0005737">
    <property type="term" value="C:cytoplasm"/>
    <property type="evidence" value="ECO:0007669"/>
    <property type="project" value="TreeGrafter"/>
</dbReference>
<reference evidence="4" key="1">
    <citation type="submission" date="2020-05" db="EMBL/GenBank/DDBJ databases">
        <title>Phylogenomic resolution of chytrid fungi.</title>
        <authorList>
            <person name="Stajich J.E."/>
            <person name="Amses K."/>
            <person name="Simmons R."/>
            <person name="Seto K."/>
            <person name="Myers J."/>
            <person name="Bonds A."/>
            <person name="Quandt C.A."/>
            <person name="Barry K."/>
            <person name="Liu P."/>
            <person name="Grigoriev I."/>
            <person name="Longcore J.E."/>
            <person name="James T.Y."/>
        </authorList>
    </citation>
    <scope>NUCLEOTIDE SEQUENCE</scope>
    <source>
        <strain evidence="4">JEL0379</strain>
    </source>
</reference>
<feature type="compositionally biased region" description="Low complexity" evidence="2">
    <location>
        <begin position="33"/>
        <end position="42"/>
    </location>
</feature>
<dbReference type="GO" id="GO:0045505">
    <property type="term" value="F:dynein intermediate chain binding"/>
    <property type="evidence" value="ECO:0007669"/>
    <property type="project" value="TreeGrafter"/>
</dbReference>
<dbReference type="SMART" id="SM00443">
    <property type="entry name" value="G_patch"/>
    <property type="match status" value="1"/>
</dbReference>
<dbReference type="PANTHER" id="PTHR21083:SF0">
    <property type="entry name" value="DYNEIN AXONEMAL ASSEMBLY FACTOR 6"/>
    <property type="match status" value="1"/>
</dbReference>
<dbReference type="PANTHER" id="PTHR21083">
    <property type="entry name" value="TWISTER"/>
    <property type="match status" value="1"/>
</dbReference>
<dbReference type="Proteomes" id="UP001212152">
    <property type="component" value="Unassembled WGS sequence"/>
</dbReference>
<proteinExistence type="inferred from homology"/>
<feature type="domain" description="G-patch" evidence="3">
    <location>
        <begin position="432"/>
        <end position="478"/>
    </location>
</feature>
<feature type="region of interest" description="Disordered" evidence="2">
    <location>
        <begin position="279"/>
        <end position="298"/>
    </location>
</feature>
<dbReference type="AlphaFoldDB" id="A0AAD5XS19"/>
<evidence type="ECO:0000313" key="5">
    <source>
        <dbReference type="Proteomes" id="UP001212152"/>
    </source>
</evidence>
<dbReference type="Pfam" id="PF18201">
    <property type="entry name" value="PIH1_CS"/>
    <property type="match status" value="1"/>
</dbReference>
<comment type="caution">
    <text evidence="4">The sequence shown here is derived from an EMBL/GenBank/DDBJ whole genome shotgun (WGS) entry which is preliminary data.</text>
</comment>
<evidence type="ECO:0000256" key="2">
    <source>
        <dbReference type="SAM" id="MobiDB-lite"/>
    </source>
</evidence>
<sequence length="529" mass="57116">MQVDGATMMALANMLRGPADEAKHDPEPKGLPRRPQQQPSGPGSIGGDHRQSKLSDQLRPTATRALKRETKDIWDDDEVAFSQDVGEDPRLVPEYTIKYSQRVSAEDMYLPSSSTTMCKSVHDADSLSIAIELPETRLADVDLEVSQWELNVRTPLYRLQLPLPNPVDDKRGKAVWEKEQARLVRLCDASQAGERLNGFAARALHSRLTGLEATTRRPPPHPAAMNPLAALPTLPATMPVEVIDLDSDSDDVIMLPQLDRTQELRFHAITGLAPVQFVQPSASRSPSPPPLRQGPAGPTSAELYRALVMPESSSTKPKATVHCYSPEVILVDSDSDDCGDEQEVLPGNTCSPTAIGNDQILAVGLGYEHTPDTTTQQGRPRRCDICEIDLPPDQTYAAHNSSIAHLHARSALADALAPPPVPTPVISSSVPADSIGLRLLKMSGWTPGTGLGAESQGRITPIDVHYKNDLKGLGAPTRKIIVGGAGQGPLPGVGLTPPTKEQAASIKAREAARLADERERQRILAYLKN</sequence>
<dbReference type="Pfam" id="PF01585">
    <property type="entry name" value="G-patch"/>
    <property type="match status" value="1"/>
</dbReference>
<dbReference type="InterPro" id="IPR041442">
    <property type="entry name" value="PIH1D1/2/3_CS-like"/>
</dbReference>
<feature type="compositionally biased region" description="Basic and acidic residues" evidence="2">
    <location>
        <begin position="18"/>
        <end position="30"/>
    </location>
</feature>
<dbReference type="GO" id="GO:0070286">
    <property type="term" value="P:axonemal dynein complex assembly"/>
    <property type="evidence" value="ECO:0007669"/>
    <property type="project" value="InterPro"/>
</dbReference>
<organism evidence="4 5">
    <name type="scientific">Geranomyces variabilis</name>
    <dbReference type="NCBI Taxonomy" id="109894"/>
    <lineage>
        <taxon>Eukaryota</taxon>
        <taxon>Fungi</taxon>
        <taxon>Fungi incertae sedis</taxon>
        <taxon>Chytridiomycota</taxon>
        <taxon>Chytridiomycota incertae sedis</taxon>
        <taxon>Chytridiomycetes</taxon>
        <taxon>Spizellomycetales</taxon>
        <taxon>Powellomycetaceae</taxon>
        <taxon>Geranomyces</taxon>
    </lineage>
</organism>
<dbReference type="GO" id="GO:0003676">
    <property type="term" value="F:nucleic acid binding"/>
    <property type="evidence" value="ECO:0007669"/>
    <property type="project" value="InterPro"/>
</dbReference>
<evidence type="ECO:0000313" key="4">
    <source>
        <dbReference type="EMBL" id="KAJ3177723.1"/>
    </source>
</evidence>
<name>A0AAD5XS19_9FUNG</name>
<dbReference type="InterPro" id="IPR026697">
    <property type="entry name" value="DNAAF6"/>
</dbReference>
<gene>
    <name evidence="4" type="primary">PIH1D3</name>
    <name evidence="4" type="ORF">HDU87_004245</name>
</gene>
<dbReference type="PROSITE" id="PS50174">
    <property type="entry name" value="G_PATCH"/>
    <property type="match status" value="1"/>
</dbReference>
<dbReference type="InterPro" id="IPR000467">
    <property type="entry name" value="G_patch_dom"/>
</dbReference>
<evidence type="ECO:0000259" key="3">
    <source>
        <dbReference type="PROSITE" id="PS50174"/>
    </source>
</evidence>